<organism evidence="1 2">
    <name type="scientific">Papaver somniferum</name>
    <name type="common">Opium poppy</name>
    <dbReference type="NCBI Taxonomy" id="3469"/>
    <lineage>
        <taxon>Eukaryota</taxon>
        <taxon>Viridiplantae</taxon>
        <taxon>Streptophyta</taxon>
        <taxon>Embryophyta</taxon>
        <taxon>Tracheophyta</taxon>
        <taxon>Spermatophyta</taxon>
        <taxon>Magnoliopsida</taxon>
        <taxon>Ranunculales</taxon>
        <taxon>Papaveraceae</taxon>
        <taxon>Papaveroideae</taxon>
        <taxon>Papaver</taxon>
    </lineage>
</organism>
<accession>A0A4Y7JBR3</accession>
<dbReference type="AlphaFoldDB" id="A0A4Y7JBR3"/>
<sequence>MGLQFKVKNQTFLRNFKSVDKMKELTNHIEFPLEEALEQS</sequence>
<name>A0A4Y7JBR3_PAPSO</name>
<dbReference type="Proteomes" id="UP000316621">
    <property type="component" value="Chromosome 4"/>
</dbReference>
<gene>
    <name evidence="1" type="ORF">C5167_005543</name>
</gene>
<protein>
    <submittedName>
        <fullName evidence="1">Uncharacterized protein</fullName>
    </submittedName>
</protein>
<proteinExistence type="predicted"/>
<keyword evidence="2" id="KW-1185">Reference proteome</keyword>
<dbReference type="Gramene" id="RZC58247">
    <property type="protein sequence ID" value="RZC58247"/>
    <property type="gene ID" value="C5167_005543"/>
</dbReference>
<reference evidence="1 2" key="1">
    <citation type="journal article" date="2018" name="Science">
        <title>The opium poppy genome and morphinan production.</title>
        <authorList>
            <person name="Guo L."/>
            <person name="Winzer T."/>
            <person name="Yang X."/>
            <person name="Li Y."/>
            <person name="Ning Z."/>
            <person name="He Z."/>
            <person name="Teodor R."/>
            <person name="Lu Y."/>
            <person name="Bowser T.A."/>
            <person name="Graham I.A."/>
            <person name="Ye K."/>
        </authorList>
    </citation>
    <scope>NUCLEOTIDE SEQUENCE [LARGE SCALE GENOMIC DNA]</scope>
    <source>
        <strain evidence="2">cv. HN1</strain>
        <tissue evidence="1">Leaves</tissue>
    </source>
</reference>
<evidence type="ECO:0000313" key="2">
    <source>
        <dbReference type="Proteomes" id="UP000316621"/>
    </source>
</evidence>
<evidence type="ECO:0000313" key="1">
    <source>
        <dbReference type="EMBL" id="RZC58247.1"/>
    </source>
</evidence>
<dbReference type="EMBL" id="CM010718">
    <property type="protein sequence ID" value="RZC58247.1"/>
    <property type="molecule type" value="Genomic_DNA"/>
</dbReference>